<dbReference type="GO" id="GO:0006397">
    <property type="term" value="P:mRNA processing"/>
    <property type="evidence" value="ECO:0007669"/>
    <property type="project" value="UniProtKB-UniRule"/>
</dbReference>
<dbReference type="SUPFAM" id="SSF54768">
    <property type="entry name" value="dsRNA-binding domain-like"/>
    <property type="match status" value="1"/>
</dbReference>
<dbReference type="InterPro" id="IPR011907">
    <property type="entry name" value="RNase_III"/>
</dbReference>
<dbReference type="GO" id="GO:0010468">
    <property type="term" value="P:regulation of gene expression"/>
    <property type="evidence" value="ECO:0007669"/>
    <property type="project" value="TreeGrafter"/>
</dbReference>
<reference evidence="13 14" key="1">
    <citation type="submission" date="2020-08" db="EMBL/GenBank/DDBJ databases">
        <title>Genomic Encyclopedia of Type Strains, Phase IV (KMG-V): Genome sequencing to study the core and pangenomes of soil and plant-associated prokaryotes.</title>
        <authorList>
            <person name="Whitman W."/>
        </authorList>
    </citation>
    <scope>NUCLEOTIDE SEQUENCE [LARGE SCALE GENOMIC DNA]</scope>
    <source>
        <strain evidence="13 14">X5P3</strain>
    </source>
</reference>
<evidence type="ECO:0000256" key="6">
    <source>
        <dbReference type="ARBA" id="ARBA00022759"/>
    </source>
</evidence>
<comment type="subcellular location">
    <subcellularLocation>
        <location evidence="9">Cytoplasm</location>
    </subcellularLocation>
</comment>
<feature type="region of interest" description="Disordered" evidence="10">
    <location>
        <begin position="251"/>
        <end position="289"/>
    </location>
</feature>
<evidence type="ECO:0000256" key="4">
    <source>
        <dbReference type="ARBA" id="ARBA00022664"/>
    </source>
</evidence>
<keyword evidence="6 9" id="KW-0255">Endonuclease</keyword>
<keyword evidence="9" id="KW-0819">tRNA processing</keyword>
<comment type="similarity">
    <text evidence="2">Belongs to the ribonuclease III family.</text>
</comment>
<dbReference type="PROSITE" id="PS50142">
    <property type="entry name" value="RNASE_3_2"/>
    <property type="match status" value="1"/>
</dbReference>
<dbReference type="AlphaFoldDB" id="A0A7W8E9C0"/>
<evidence type="ECO:0000256" key="5">
    <source>
        <dbReference type="ARBA" id="ARBA00022722"/>
    </source>
</evidence>
<keyword evidence="9" id="KW-0963">Cytoplasm</keyword>
<feature type="active site" evidence="9">
    <location>
        <position position="80"/>
    </location>
</feature>
<feature type="domain" description="DRBM" evidence="11">
    <location>
        <begin position="201"/>
        <end position="274"/>
    </location>
</feature>
<name>A0A7W8E9C0_9BACT</name>
<evidence type="ECO:0000256" key="3">
    <source>
        <dbReference type="ARBA" id="ARBA00022552"/>
    </source>
</evidence>
<comment type="function">
    <text evidence="9">Digests double-stranded RNA. Involved in the processing of primary rRNA transcript to yield the immediate precursors to the large and small rRNAs (23S and 16S). Processes some mRNAs, and tRNAs when they are encoded in the rRNA operon. Processes pre-crRNA and tracrRNA of type II CRISPR loci if present in the organism.</text>
</comment>
<evidence type="ECO:0000313" key="14">
    <source>
        <dbReference type="Proteomes" id="UP000584867"/>
    </source>
</evidence>
<keyword evidence="7 9" id="KW-0378">Hydrolase</keyword>
<feature type="active site" evidence="9">
    <location>
        <position position="152"/>
    </location>
</feature>
<dbReference type="EC" id="3.1.26.3" evidence="9"/>
<evidence type="ECO:0000313" key="13">
    <source>
        <dbReference type="EMBL" id="MBB5063454.1"/>
    </source>
</evidence>
<keyword evidence="9" id="KW-0479">Metal-binding</keyword>
<proteinExistence type="inferred from homology"/>
<comment type="cofactor">
    <cofactor evidence="9">
        <name>Mg(2+)</name>
        <dbReference type="ChEBI" id="CHEBI:18420"/>
    </cofactor>
</comment>
<comment type="caution">
    <text evidence="13">The sequence shown here is derived from an EMBL/GenBank/DDBJ whole genome shotgun (WGS) entry which is preliminary data.</text>
</comment>
<dbReference type="FunFam" id="1.10.1520.10:FF:000001">
    <property type="entry name" value="Ribonuclease 3"/>
    <property type="match status" value="1"/>
</dbReference>
<dbReference type="GO" id="GO:0046872">
    <property type="term" value="F:metal ion binding"/>
    <property type="evidence" value="ECO:0007669"/>
    <property type="project" value="UniProtKB-KW"/>
</dbReference>
<dbReference type="SMART" id="SM00358">
    <property type="entry name" value="DSRM"/>
    <property type="match status" value="1"/>
</dbReference>
<dbReference type="Pfam" id="PF14622">
    <property type="entry name" value="Ribonucleas_3_3"/>
    <property type="match status" value="1"/>
</dbReference>
<dbReference type="Gene3D" id="1.10.1520.10">
    <property type="entry name" value="Ribonuclease III domain"/>
    <property type="match status" value="1"/>
</dbReference>
<evidence type="ECO:0000256" key="10">
    <source>
        <dbReference type="SAM" id="MobiDB-lite"/>
    </source>
</evidence>
<evidence type="ECO:0000256" key="2">
    <source>
        <dbReference type="ARBA" id="ARBA00010183"/>
    </source>
</evidence>
<feature type="domain" description="RNase III" evidence="12">
    <location>
        <begin position="16"/>
        <end position="163"/>
    </location>
</feature>
<comment type="catalytic activity">
    <reaction evidence="1 9">
        <text>Endonucleolytic cleavage to 5'-phosphomonoester.</text>
        <dbReference type="EC" id="3.1.26.3"/>
    </reaction>
</comment>
<keyword evidence="9" id="KW-0460">Magnesium</keyword>
<evidence type="ECO:0000256" key="7">
    <source>
        <dbReference type="ARBA" id="ARBA00022801"/>
    </source>
</evidence>
<dbReference type="PANTHER" id="PTHR11207:SF0">
    <property type="entry name" value="RIBONUCLEASE 3"/>
    <property type="match status" value="1"/>
</dbReference>
<dbReference type="GO" id="GO:0004525">
    <property type="term" value="F:ribonuclease III activity"/>
    <property type="evidence" value="ECO:0007669"/>
    <property type="project" value="UniProtKB-UniRule"/>
</dbReference>
<keyword evidence="5 9" id="KW-0540">Nuclease</keyword>
<dbReference type="SUPFAM" id="SSF69065">
    <property type="entry name" value="RNase III domain-like"/>
    <property type="match status" value="1"/>
</dbReference>
<dbReference type="SMART" id="SM00535">
    <property type="entry name" value="RIBOc"/>
    <property type="match status" value="1"/>
</dbReference>
<dbReference type="PROSITE" id="PS50137">
    <property type="entry name" value="DS_RBD"/>
    <property type="match status" value="1"/>
</dbReference>
<evidence type="ECO:0000256" key="9">
    <source>
        <dbReference type="HAMAP-Rule" id="MF_00104"/>
    </source>
</evidence>
<dbReference type="Pfam" id="PF00035">
    <property type="entry name" value="dsrm"/>
    <property type="match status" value="1"/>
</dbReference>
<evidence type="ECO:0000256" key="8">
    <source>
        <dbReference type="ARBA" id="ARBA00022884"/>
    </source>
</evidence>
<accession>A0A7W8E9C0</accession>
<dbReference type="Gene3D" id="3.30.160.20">
    <property type="match status" value="1"/>
</dbReference>
<dbReference type="InterPro" id="IPR036389">
    <property type="entry name" value="RNase_III_sf"/>
</dbReference>
<dbReference type="HAMAP" id="MF_00104">
    <property type="entry name" value="RNase_III"/>
    <property type="match status" value="1"/>
</dbReference>
<dbReference type="EMBL" id="JACHIO010000006">
    <property type="protein sequence ID" value="MBB5063454.1"/>
    <property type="molecule type" value="Genomic_DNA"/>
</dbReference>
<evidence type="ECO:0000256" key="1">
    <source>
        <dbReference type="ARBA" id="ARBA00000109"/>
    </source>
</evidence>
<dbReference type="GO" id="GO:0006364">
    <property type="term" value="P:rRNA processing"/>
    <property type="evidence" value="ECO:0007669"/>
    <property type="project" value="UniProtKB-UniRule"/>
</dbReference>
<dbReference type="NCBIfam" id="TIGR02191">
    <property type="entry name" value="RNaseIII"/>
    <property type="match status" value="1"/>
</dbReference>
<evidence type="ECO:0000259" key="12">
    <source>
        <dbReference type="PROSITE" id="PS50142"/>
    </source>
</evidence>
<dbReference type="GO" id="GO:0003725">
    <property type="term" value="F:double-stranded RNA binding"/>
    <property type="evidence" value="ECO:0007669"/>
    <property type="project" value="TreeGrafter"/>
</dbReference>
<keyword evidence="4 9" id="KW-0507">mRNA processing</keyword>
<keyword evidence="9" id="KW-0699">rRNA-binding</keyword>
<dbReference type="CDD" id="cd10845">
    <property type="entry name" value="DSRM_RNAse_III_family"/>
    <property type="match status" value="1"/>
</dbReference>
<feature type="binding site" evidence="9">
    <location>
        <position position="76"/>
    </location>
    <ligand>
        <name>Mg(2+)</name>
        <dbReference type="ChEBI" id="CHEBI:18420"/>
    </ligand>
</feature>
<dbReference type="PANTHER" id="PTHR11207">
    <property type="entry name" value="RIBONUCLEASE III"/>
    <property type="match status" value="1"/>
</dbReference>
<sequence length="289" mass="31526">MTTRRTRKTSPKIEPIDELQRLLGHRFTRPELLALALTHRSHTYEARHGVPTVILPAHPDQRDQRNPPGTDNEQLEFLGDSILGLVVTEALYREFPQSSEGELTRLRSILVSRARMAEVGLALGLGEQLFLGKSADQNGGRKKPALLANAVEAIIAAVYLDAGAKGLKAVRAIVERYVLEPDLDTMRAALAGEEGRGALRDHKTVLQERVQASGLGRLRYVDTAQSGPAHQRRFSVEAQLEGEAGTRTLAAAEGSNKKEAQQRAAELALAQWEANGLPPRPIKPPKGDA</sequence>
<organism evidence="13 14">
    <name type="scientific">Granulicella mallensis</name>
    <dbReference type="NCBI Taxonomy" id="940614"/>
    <lineage>
        <taxon>Bacteria</taxon>
        <taxon>Pseudomonadati</taxon>
        <taxon>Acidobacteriota</taxon>
        <taxon>Terriglobia</taxon>
        <taxon>Terriglobales</taxon>
        <taxon>Acidobacteriaceae</taxon>
        <taxon>Granulicella</taxon>
    </lineage>
</organism>
<feature type="compositionally biased region" description="Pro residues" evidence="10">
    <location>
        <begin position="278"/>
        <end position="289"/>
    </location>
</feature>
<dbReference type="PROSITE" id="PS00517">
    <property type="entry name" value="RNASE_3_1"/>
    <property type="match status" value="1"/>
</dbReference>
<dbReference type="Proteomes" id="UP000584867">
    <property type="component" value="Unassembled WGS sequence"/>
</dbReference>
<dbReference type="GO" id="GO:0019843">
    <property type="term" value="F:rRNA binding"/>
    <property type="evidence" value="ECO:0007669"/>
    <property type="project" value="UniProtKB-KW"/>
</dbReference>
<dbReference type="RefSeq" id="WP_184254633.1">
    <property type="nucleotide sequence ID" value="NZ_JACHIO010000006.1"/>
</dbReference>
<dbReference type="GO" id="GO:0008033">
    <property type="term" value="P:tRNA processing"/>
    <property type="evidence" value="ECO:0007669"/>
    <property type="project" value="UniProtKB-KW"/>
</dbReference>
<keyword evidence="8 9" id="KW-0694">RNA-binding</keyword>
<feature type="compositionally biased region" description="Low complexity" evidence="10">
    <location>
        <begin position="262"/>
        <end position="274"/>
    </location>
</feature>
<dbReference type="InterPro" id="IPR000999">
    <property type="entry name" value="RNase_III_dom"/>
</dbReference>
<dbReference type="CDD" id="cd00593">
    <property type="entry name" value="RIBOc"/>
    <property type="match status" value="1"/>
</dbReference>
<dbReference type="InterPro" id="IPR014720">
    <property type="entry name" value="dsRBD_dom"/>
</dbReference>
<feature type="binding site" evidence="9">
    <location>
        <position position="152"/>
    </location>
    <ligand>
        <name>Mg(2+)</name>
        <dbReference type="ChEBI" id="CHEBI:18420"/>
    </ligand>
</feature>
<keyword evidence="3 9" id="KW-0698">rRNA processing</keyword>
<evidence type="ECO:0000259" key="11">
    <source>
        <dbReference type="PROSITE" id="PS50137"/>
    </source>
</evidence>
<gene>
    <name evidence="9" type="primary">rnc</name>
    <name evidence="13" type="ORF">HDF15_001796</name>
</gene>
<protein>
    <recommendedName>
        <fullName evidence="9">Ribonuclease 3</fullName>
        <ecNumber evidence="9">3.1.26.3</ecNumber>
    </recommendedName>
    <alternativeName>
        <fullName evidence="9">Ribonuclease III</fullName>
        <shortName evidence="9">RNase III</shortName>
    </alternativeName>
</protein>
<dbReference type="GO" id="GO:0005737">
    <property type="term" value="C:cytoplasm"/>
    <property type="evidence" value="ECO:0007669"/>
    <property type="project" value="UniProtKB-SubCell"/>
</dbReference>
<feature type="binding site" evidence="9">
    <location>
        <position position="149"/>
    </location>
    <ligand>
        <name>Mg(2+)</name>
        <dbReference type="ChEBI" id="CHEBI:18420"/>
    </ligand>
</feature>
<comment type="subunit">
    <text evidence="9">Homodimer.</text>
</comment>